<feature type="domain" description="DC1" evidence="2">
    <location>
        <begin position="111"/>
        <end position="154"/>
    </location>
</feature>
<protein>
    <recommendedName>
        <fullName evidence="2">DC1 domain-containing protein</fullName>
    </recommendedName>
</protein>
<evidence type="ECO:0000313" key="3">
    <source>
        <dbReference type="EnsemblPlants" id="OBART08G13670.1"/>
    </source>
</evidence>
<dbReference type="eggNOG" id="ENOG502QUAU">
    <property type="taxonomic scope" value="Eukaryota"/>
</dbReference>
<proteinExistence type="predicted"/>
<evidence type="ECO:0000259" key="2">
    <source>
        <dbReference type="Pfam" id="PF03107"/>
    </source>
</evidence>
<dbReference type="AlphaFoldDB" id="A0A0D3GZY0"/>
<name>A0A0D3GZY0_9ORYZ</name>
<dbReference type="SUPFAM" id="SSF57889">
    <property type="entry name" value="Cysteine-rich domain"/>
    <property type="match status" value="1"/>
</dbReference>
<dbReference type="PANTHER" id="PTHR46477">
    <property type="entry name" value="CYSTEINE/HISTIDINE-RICH C1 DOMAIN FAMILY PROTEIN"/>
    <property type="match status" value="1"/>
</dbReference>
<dbReference type="Gramene" id="OBART08G13670.1">
    <property type="protein sequence ID" value="OBART08G13670.1"/>
    <property type="gene ID" value="OBART08G13670"/>
</dbReference>
<reference evidence="3" key="2">
    <citation type="submission" date="2015-03" db="UniProtKB">
        <authorList>
            <consortium name="EnsemblPlants"/>
        </authorList>
    </citation>
    <scope>IDENTIFICATION</scope>
</reference>
<dbReference type="EnsemblPlants" id="OBART08G13670.1">
    <property type="protein sequence ID" value="OBART08G13670.1"/>
    <property type="gene ID" value="OBART08G13670"/>
</dbReference>
<keyword evidence="4" id="KW-1185">Reference proteome</keyword>
<dbReference type="PANTHER" id="PTHR46477:SF8">
    <property type="entry name" value="OS08G0257100 PROTEIN"/>
    <property type="match status" value="1"/>
</dbReference>
<organism evidence="3">
    <name type="scientific">Oryza barthii</name>
    <dbReference type="NCBI Taxonomy" id="65489"/>
    <lineage>
        <taxon>Eukaryota</taxon>
        <taxon>Viridiplantae</taxon>
        <taxon>Streptophyta</taxon>
        <taxon>Embryophyta</taxon>
        <taxon>Tracheophyta</taxon>
        <taxon>Spermatophyta</taxon>
        <taxon>Magnoliopsida</taxon>
        <taxon>Liliopsida</taxon>
        <taxon>Poales</taxon>
        <taxon>Poaceae</taxon>
        <taxon>BOP clade</taxon>
        <taxon>Oryzoideae</taxon>
        <taxon>Oryzeae</taxon>
        <taxon>Oryzinae</taxon>
        <taxon>Oryza</taxon>
    </lineage>
</organism>
<dbReference type="HOGENOM" id="CLU_056082_0_0_1"/>
<evidence type="ECO:0000256" key="1">
    <source>
        <dbReference type="ARBA" id="ARBA00022737"/>
    </source>
</evidence>
<accession>A0A0D3GZY0</accession>
<dbReference type="Proteomes" id="UP000026960">
    <property type="component" value="Chromosome 8"/>
</dbReference>
<dbReference type="STRING" id="65489.A0A0D3GZY0"/>
<dbReference type="Pfam" id="PF03107">
    <property type="entry name" value="C1_2"/>
    <property type="match status" value="1"/>
</dbReference>
<dbReference type="InterPro" id="IPR004146">
    <property type="entry name" value="DC1"/>
</dbReference>
<dbReference type="PaxDb" id="65489-OBART08G13670.1"/>
<evidence type="ECO:0000313" key="4">
    <source>
        <dbReference type="Proteomes" id="UP000026960"/>
    </source>
</evidence>
<reference evidence="3" key="1">
    <citation type="journal article" date="2009" name="Rice">
        <title>De Novo Next Generation Sequencing of Plant Genomes.</title>
        <authorList>
            <person name="Rounsley S."/>
            <person name="Marri P.R."/>
            <person name="Yu Y."/>
            <person name="He R."/>
            <person name="Sisneros N."/>
            <person name="Goicoechea J.L."/>
            <person name="Lee S.J."/>
            <person name="Angelova A."/>
            <person name="Kudrna D."/>
            <person name="Luo M."/>
            <person name="Affourtit J."/>
            <person name="Desany B."/>
            <person name="Knight J."/>
            <person name="Niazi F."/>
            <person name="Egholm M."/>
            <person name="Wing R.A."/>
        </authorList>
    </citation>
    <scope>NUCLEOTIDE SEQUENCE [LARGE SCALE GENOMIC DNA]</scope>
    <source>
        <strain evidence="3">cv. IRGC 105608</strain>
    </source>
</reference>
<sequence length="350" mass="37994">MAAPPAALQQGRRLPSDVTMVARPPLTCATDGGTRDGGRVGARDGDAGEAWCCGGTRKGGDAALGDAMLGKKGPWAMLGSQTVTEPLFSPGQAPEEEEPVAEPEMITHHDHPQHKLRLVTTTCDMPFRCDGCLEPGYAPRYRCDACNFDMHTFCSNLPAILQHPMYKGRIFRFCPKPPPPSGRRVCDACGDPVRGFIYHCFGANLDLHPCCASLHGPIILDGLAFDIGAPRKCCLCMREKGPERDLWCYHSNINGEGVYLHVACIKHFAGRRWQAGREKKYGGQIMLASEELMMEGPLKSISSEKDRIIVGGVMRIIISVIFGDPTANKGDNARVALSLQGLADLFSIQS</sequence>
<dbReference type="InterPro" id="IPR046349">
    <property type="entry name" value="C1-like_sf"/>
</dbReference>
<keyword evidence="1" id="KW-0677">Repeat</keyword>